<sequence length="696" mass="74539">MRIELRDGVLHTDGAPGLLATADYPYYRDDPSVWRERLRTLRDETGIRVVTSYFPWRHHQPDADVPPDFTGATRPDRDLLGYLRICAELGLSVIAKPGPFIHAETNYGGLPDWICPAVNPEVEPTLDAYGDPVLWNGSVLGADGLVERWPLPSPQGAYFSARVGEWMRAVGKEVLQAATTPEGPVVLVQIANEGLFTDGALPLWSYDYSAPGLAFFRSGLSEHYGSLDGYNQVHGTAHTDWAEVQPPRERRAAGSVQEQLARADWGRFHSDLLAEAYHSWTEALAPEVPVLVNLNPPAEHPHSFDGWLSRVRPERWNGIHYGFTNWMGVVSADRTSHARYVLAAKRAPGPNLEENWGFSELYDRAYAAGATSFHQSLLALAAGATGINVYTGVATSGWGDDMDVMHSAPYPDCPPIDQHGNPTDKAGTVRMLADFFALHGAEFLAATQVTGPSWGLYAPYAAVAAWAADDDSGTGCGRQLRAFHERMRGTGQDYRIVDLESADPQTLAGHPHLVLHGGPFMHASVQRLLADHLAAGHTVELSGEVPRLDELLRPCTVLAEALAAVAGAPAADNPSAEAAAGAPTVLSGHADAYWRTVGPDTGYLTVLVQSDSEGPVTVALPLGGDRVGTVTLEGAKGGAALLRVVAGELDDFLLTGLNSYLASAVTPSVALGGAVVRAEGPADLARVAGELRTLRP</sequence>
<dbReference type="SUPFAM" id="SSF51445">
    <property type="entry name" value="(Trans)glycosidases"/>
    <property type="match status" value="1"/>
</dbReference>
<evidence type="ECO:0000256" key="3">
    <source>
        <dbReference type="ARBA" id="ARBA00023295"/>
    </source>
</evidence>
<dbReference type="InterPro" id="IPR001944">
    <property type="entry name" value="Glycoside_Hdrlase_35"/>
</dbReference>
<evidence type="ECO:0000313" key="8">
    <source>
        <dbReference type="EMBL" id="MFC1419500.1"/>
    </source>
</evidence>
<feature type="domain" description="Glycoside hydrolase family 42 N-terminal" evidence="6">
    <location>
        <begin position="185"/>
        <end position="297"/>
    </location>
</feature>
<dbReference type="GO" id="GO:0004565">
    <property type="term" value="F:beta-galactosidase activity"/>
    <property type="evidence" value="ECO:0007669"/>
    <property type="project" value="UniProtKB-EC"/>
</dbReference>
<evidence type="ECO:0000256" key="4">
    <source>
        <dbReference type="RuleBase" id="RU003679"/>
    </source>
</evidence>
<accession>A0ABV6W0H1</accession>
<evidence type="ECO:0000313" key="9">
    <source>
        <dbReference type="Proteomes" id="UP001592531"/>
    </source>
</evidence>
<dbReference type="PANTHER" id="PTHR23421">
    <property type="entry name" value="BETA-GALACTOSIDASE RELATED"/>
    <property type="match status" value="1"/>
</dbReference>
<dbReference type="Proteomes" id="UP001592531">
    <property type="component" value="Unassembled WGS sequence"/>
</dbReference>
<dbReference type="EC" id="3.2.1.23" evidence="8"/>
<comment type="similarity">
    <text evidence="1 4">Belongs to the glycosyl hydrolase 35 family.</text>
</comment>
<comment type="caution">
    <text evidence="8">The sequence shown here is derived from an EMBL/GenBank/DDBJ whole genome shotgun (WGS) entry which is preliminary data.</text>
</comment>
<dbReference type="InterPro" id="IPR054746">
    <property type="entry name" value="GLMA-like_second"/>
</dbReference>
<dbReference type="InterPro" id="IPR031330">
    <property type="entry name" value="Gly_Hdrlase_35_cat"/>
</dbReference>
<proteinExistence type="inferred from homology"/>
<protein>
    <submittedName>
        <fullName evidence="8">Beta-galactosidase</fullName>
        <ecNumber evidence="8">3.2.1.23</ecNumber>
    </submittedName>
</protein>
<reference evidence="8 9" key="1">
    <citation type="submission" date="2024-09" db="EMBL/GenBank/DDBJ databases">
        <authorList>
            <person name="Lee S.D."/>
        </authorList>
    </citation>
    <scope>NUCLEOTIDE SEQUENCE [LARGE SCALE GENOMIC DNA]</scope>
    <source>
        <strain evidence="8 9">N8-3</strain>
    </source>
</reference>
<dbReference type="Pfam" id="PF01301">
    <property type="entry name" value="Glyco_hydro_35"/>
    <property type="match status" value="1"/>
</dbReference>
<dbReference type="InterPro" id="IPR017853">
    <property type="entry name" value="GH"/>
</dbReference>
<keyword evidence="9" id="KW-1185">Reference proteome</keyword>
<evidence type="ECO:0000259" key="7">
    <source>
        <dbReference type="Pfam" id="PF22369"/>
    </source>
</evidence>
<keyword evidence="3 8" id="KW-0326">Glycosidase</keyword>
<feature type="domain" description="GLMA-like second" evidence="7">
    <location>
        <begin position="485"/>
        <end position="565"/>
    </location>
</feature>
<organism evidence="8 9">
    <name type="scientific">Streptacidiphilus cavernicola</name>
    <dbReference type="NCBI Taxonomy" id="3342716"/>
    <lineage>
        <taxon>Bacteria</taxon>
        <taxon>Bacillati</taxon>
        <taxon>Actinomycetota</taxon>
        <taxon>Actinomycetes</taxon>
        <taxon>Kitasatosporales</taxon>
        <taxon>Streptomycetaceae</taxon>
        <taxon>Streptacidiphilus</taxon>
    </lineage>
</organism>
<dbReference type="InterPro" id="IPR013529">
    <property type="entry name" value="Glyco_hydro_42_N"/>
</dbReference>
<dbReference type="EMBL" id="JBHFAB010000018">
    <property type="protein sequence ID" value="MFC1419500.1"/>
    <property type="molecule type" value="Genomic_DNA"/>
</dbReference>
<dbReference type="RefSeq" id="WP_380538868.1">
    <property type="nucleotide sequence ID" value="NZ_JBHFAB010000018.1"/>
</dbReference>
<name>A0ABV6W0H1_9ACTN</name>
<evidence type="ECO:0000256" key="2">
    <source>
        <dbReference type="ARBA" id="ARBA00022801"/>
    </source>
</evidence>
<feature type="domain" description="Glycoside hydrolase 35 catalytic" evidence="5">
    <location>
        <begin position="11"/>
        <end position="115"/>
    </location>
</feature>
<keyword evidence="2 8" id="KW-0378">Hydrolase</keyword>
<evidence type="ECO:0000259" key="5">
    <source>
        <dbReference type="Pfam" id="PF01301"/>
    </source>
</evidence>
<dbReference type="Pfam" id="PF22369">
    <property type="entry name" value="GLMA_2nd"/>
    <property type="match status" value="1"/>
</dbReference>
<dbReference type="Pfam" id="PF02449">
    <property type="entry name" value="Glyco_hydro_42"/>
    <property type="match status" value="1"/>
</dbReference>
<dbReference type="Gene3D" id="3.20.20.80">
    <property type="entry name" value="Glycosidases"/>
    <property type="match status" value="1"/>
</dbReference>
<evidence type="ECO:0000259" key="6">
    <source>
        <dbReference type="Pfam" id="PF02449"/>
    </source>
</evidence>
<evidence type="ECO:0000256" key="1">
    <source>
        <dbReference type="ARBA" id="ARBA00009809"/>
    </source>
</evidence>
<gene>
    <name evidence="8" type="ORF">ACEZDE_23110</name>
</gene>